<evidence type="ECO:0000256" key="5">
    <source>
        <dbReference type="SAM" id="MobiDB-lite"/>
    </source>
</evidence>
<dbReference type="Pfam" id="PF17682">
    <property type="entry name" value="Tau95_N"/>
    <property type="match status" value="1"/>
</dbReference>
<feature type="compositionally biased region" description="Acidic residues" evidence="5">
    <location>
        <begin position="622"/>
        <end position="631"/>
    </location>
</feature>
<dbReference type="Pfam" id="PF09734">
    <property type="entry name" value="Tau95"/>
    <property type="match status" value="1"/>
</dbReference>
<reference evidence="8" key="1">
    <citation type="submission" date="2022-10" db="EMBL/GenBank/DDBJ databases">
        <title>Culturing micro-colonial fungi from biological soil crusts in the Mojave desert and describing Neophaeococcomyces mojavensis, and introducing the new genera and species Taxawa tesnikishii.</title>
        <authorList>
            <person name="Kurbessoian T."/>
            <person name="Stajich J.E."/>
        </authorList>
    </citation>
    <scope>NUCLEOTIDE SEQUENCE</scope>
    <source>
        <strain evidence="8">TK_1</strain>
    </source>
</reference>
<name>A0ABQ9NQG6_9PEZI</name>
<protein>
    <submittedName>
        <fullName evidence="8">Tau 95 subunit of transcription factor TFIIIC</fullName>
    </submittedName>
</protein>
<comment type="subcellular location">
    <subcellularLocation>
        <location evidence="1">Nucleus</location>
    </subcellularLocation>
</comment>
<evidence type="ECO:0000256" key="1">
    <source>
        <dbReference type="ARBA" id="ARBA00004123"/>
    </source>
</evidence>
<keyword evidence="2" id="KW-0238">DNA-binding</keyword>
<feature type="compositionally biased region" description="Acidic residues" evidence="5">
    <location>
        <begin position="567"/>
        <end position="586"/>
    </location>
</feature>
<feature type="domain" description="Transcription factor IIIC subunit 5 HTH" evidence="6">
    <location>
        <begin position="197"/>
        <end position="348"/>
    </location>
</feature>
<keyword evidence="4" id="KW-0539">Nucleus</keyword>
<feature type="region of interest" description="Disordered" evidence="5">
    <location>
        <begin position="92"/>
        <end position="115"/>
    </location>
</feature>
<dbReference type="PANTHER" id="PTHR13230:SF5">
    <property type="entry name" value="GENERAL TRANSCRIPTION FACTOR 3C POLYPEPTIDE 5"/>
    <property type="match status" value="1"/>
</dbReference>
<evidence type="ECO:0000259" key="6">
    <source>
        <dbReference type="Pfam" id="PF09734"/>
    </source>
</evidence>
<gene>
    <name evidence="8" type="primary">TFC1</name>
    <name evidence="8" type="ORF">H2201_005185</name>
</gene>
<organism evidence="8 9">
    <name type="scientific">Coniosporium apollinis</name>
    <dbReference type="NCBI Taxonomy" id="61459"/>
    <lineage>
        <taxon>Eukaryota</taxon>
        <taxon>Fungi</taxon>
        <taxon>Dikarya</taxon>
        <taxon>Ascomycota</taxon>
        <taxon>Pezizomycotina</taxon>
        <taxon>Dothideomycetes</taxon>
        <taxon>Dothideomycetes incertae sedis</taxon>
        <taxon>Coniosporium</taxon>
    </lineage>
</organism>
<dbReference type="InterPro" id="IPR041499">
    <property type="entry name" value="Tfc1/Sfc1_N"/>
</dbReference>
<dbReference type="InterPro" id="IPR040454">
    <property type="entry name" value="TF_IIIC_Tfc1/Sfc1"/>
</dbReference>
<feature type="region of interest" description="Disordered" evidence="5">
    <location>
        <begin position="524"/>
        <end position="665"/>
    </location>
</feature>
<dbReference type="InterPro" id="IPR042536">
    <property type="entry name" value="TFIIIC_tauA_Sfc1"/>
</dbReference>
<evidence type="ECO:0000259" key="7">
    <source>
        <dbReference type="Pfam" id="PF17682"/>
    </source>
</evidence>
<dbReference type="Gene3D" id="3.30.200.160">
    <property type="entry name" value="TFIIIC, subcomplex tauA, subunit Sfc1, barrel domain"/>
    <property type="match status" value="1"/>
</dbReference>
<evidence type="ECO:0000256" key="3">
    <source>
        <dbReference type="ARBA" id="ARBA00023163"/>
    </source>
</evidence>
<proteinExistence type="predicted"/>
<feature type="compositionally biased region" description="Acidic residues" evidence="5">
    <location>
        <begin position="549"/>
        <end position="559"/>
    </location>
</feature>
<accession>A0ABQ9NQG6</accession>
<feature type="domain" description="Transcription factor IIIC subunit Tfc1/Sfc1 triple barrel" evidence="7">
    <location>
        <begin position="20"/>
        <end position="156"/>
    </location>
</feature>
<evidence type="ECO:0000256" key="4">
    <source>
        <dbReference type="ARBA" id="ARBA00023242"/>
    </source>
</evidence>
<dbReference type="InterPro" id="IPR019136">
    <property type="entry name" value="TF_IIIC_su-5_HTH"/>
</dbReference>
<sequence length="665" mass="74672">MESSVKQASPWYKVPHESVVSIEHPCIVRNIDNGIKSFGGEVQLDRFLRLKQPKKNISISLRPGDPSAKPIPSSQVKTKNLLLKVSVPKLTGRKRKRGSSGPFVDESEVDGGATPNNVDAELLLRSMRDNPTKYSVEPVGLITEIHRFRYLPDFQYAASTDSLMENMRQSILAFDYESLKKFDINLEKGMRPAVDVGPPAVFSPLTIPFDYGYRQNPFVKFSKDDAGRLTVTHLYGRLHRTMVGTCAWNQTPVLSGPPNPLEPEAKLEKQLSKTLRELRAKVTSERPIWTRRALQNQFPRNQRDNLKLVYPYVFYSFKDGPWSNAMIPYGLDPRSDPKYRIYQTLVFKITANPDDPSNAAMVKDLGGGRVRWINLPDDKTSHIFDGKRVIPDGKIWQVCDITDPLVRRLLDTDNLRTQCDAQHDGWYHNGTWAKARIFMRDKVKTMLEGGTPDDAYYEKFMSLPDIIDRSNMRAAYFSRGGDTTTHEFYLASEIRTSATGFHSTQQRTKRTQLHENKVLGHVGDAARGTPEAAAAGGESSADAVSGAADSEEDEIDATEEGPREVQQAEEEDSDVEIEETFDDALDVNDINADERETGSKRPKRSPGTRRTAPGEGLKEDQAEQDVDDEESEARYHSAASPDDELPDTSGAENSVGFEDENMDDY</sequence>
<feature type="compositionally biased region" description="Low complexity" evidence="5">
    <location>
        <begin position="524"/>
        <end position="548"/>
    </location>
</feature>
<dbReference type="PANTHER" id="PTHR13230">
    <property type="entry name" value="GENERAL TRANSCRIPTION FACTOR IIIC, POLYPEPTIDE 5"/>
    <property type="match status" value="1"/>
</dbReference>
<evidence type="ECO:0000256" key="2">
    <source>
        <dbReference type="ARBA" id="ARBA00023125"/>
    </source>
</evidence>
<dbReference type="EMBL" id="JAPDRL010000037">
    <property type="protein sequence ID" value="KAJ9664437.1"/>
    <property type="molecule type" value="Genomic_DNA"/>
</dbReference>
<evidence type="ECO:0000313" key="8">
    <source>
        <dbReference type="EMBL" id="KAJ9664437.1"/>
    </source>
</evidence>
<comment type="caution">
    <text evidence="8">The sequence shown here is derived from an EMBL/GenBank/DDBJ whole genome shotgun (WGS) entry which is preliminary data.</text>
</comment>
<keyword evidence="9" id="KW-1185">Reference proteome</keyword>
<dbReference type="Proteomes" id="UP001172684">
    <property type="component" value="Unassembled WGS sequence"/>
</dbReference>
<keyword evidence="3" id="KW-0804">Transcription</keyword>
<evidence type="ECO:0000313" key="9">
    <source>
        <dbReference type="Proteomes" id="UP001172684"/>
    </source>
</evidence>